<evidence type="ECO:0000313" key="2">
    <source>
        <dbReference type="EMBL" id="KAK9911873.1"/>
    </source>
</evidence>
<dbReference type="Proteomes" id="UP001457282">
    <property type="component" value="Unassembled WGS sequence"/>
</dbReference>
<protein>
    <submittedName>
        <fullName evidence="2">Uncharacterized protein</fullName>
    </submittedName>
</protein>
<dbReference type="AlphaFoldDB" id="A0AAW1VYD6"/>
<feature type="compositionally biased region" description="Polar residues" evidence="1">
    <location>
        <begin position="27"/>
        <end position="44"/>
    </location>
</feature>
<evidence type="ECO:0000256" key="1">
    <source>
        <dbReference type="SAM" id="MobiDB-lite"/>
    </source>
</evidence>
<evidence type="ECO:0000313" key="3">
    <source>
        <dbReference type="Proteomes" id="UP001457282"/>
    </source>
</evidence>
<name>A0AAW1VYD6_RUBAR</name>
<proteinExistence type="predicted"/>
<keyword evidence="3" id="KW-1185">Reference proteome</keyword>
<comment type="caution">
    <text evidence="2">The sequence shown here is derived from an EMBL/GenBank/DDBJ whole genome shotgun (WGS) entry which is preliminary data.</text>
</comment>
<accession>A0AAW1VYD6</accession>
<dbReference type="EMBL" id="JBEDUW010000007">
    <property type="protein sequence ID" value="KAK9911873.1"/>
    <property type="molecule type" value="Genomic_DNA"/>
</dbReference>
<feature type="region of interest" description="Disordered" evidence="1">
    <location>
        <begin position="73"/>
        <end position="103"/>
    </location>
</feature>
<sequence>MQHLDGLNESQQVQPKQLHHFSDSAALCSTRTQSPHPLSHTTTASEKDEVPVREEETQSRISGVDLNFGLSLHESRSETPPLVNLKTDDAGEEGMAVGEDGEKDEGLRRRRYMLWFSRRRFLLGARAGLWKFGD</sequence>
<feature type="compositionally biased region" description="Basic and acidic residues" evidence="1">
    <location>
        <begin position="45"/>
        <end position="58"/>
    </location>
</feature>
<gene>
    <name evidence="2" type="ORF">M0R45_035755</name>
</gene>
<reference evidence="2 3" key="1">
    <citation type="journal article" date="2023" name="G3 (Bethesda)">
        <title>A chromosome-length genome assembly and annotation of blackberry (Rubus argutus, cv. 'Hillquist').</title>
        <authorList>
            <person name="Bruna T."/>
            <person name="Aryal R."/>
            <person name="Dudchenko O."/>
            <person name="Sargent D.J."/>
            <person name="Mead D."/>
            <person name="Buti M."/>
            <person name="Cavallini A."/>
            <person name="Hytonen T."/>
            <person name="Andres J."/>
            <person name="Pham M."/>
            <person name="Weisz D."/>
            <person name="Mascagni F."/>
            <person name="Usai G."/>
            <person name="Natali L."/>
            <person name="Bassil N."/>
            <person name="Fernandez G.E."/>
            <person name="Lomsadze A."/>
            <person name="Armour M."/>
            <person name="Olukolu B."/>
            <person name="Poorten T."/>
            <person name="Britton C."/>
            <person name="Davik J."/>
            <person name="Ashrafi H."/>
            <person name="Aiden E.L."/>
            <person name="Borodovsky M."/>
            <person name="Worthington M."/>
        </authorList>
    </citation>
    <scope>NUCLEOTIDE SEQUENCE [LARGE SCALE GENOMIC DNA]</scope>
    <source>
        <strain evidence="2">PI 553951</strain>
    </source>
</reference>
<feature type="region of interest" description="Disordered" evidence="1">
    <location>
        <begin position="1"/>
        <end position="59"/>
    </location>
</feature>
<organism evidence="2 3">
    <name type="scientific">Rubus argutus</name>
    <name type="common">Southern blackberry</name>
    <dbReference type="NCBI Taxonomy" id="59490"/>
    <lineage>
        <taxon>Eukaryota</taxon>
        <taxon>Viridiplantae</taxon>
        <taxon>Streptophyta</taxon>
        <taxon>Embryophyta</taxon>
        <taxon>Tracheophyta</taxon>
        <taxon>Spermatophyta</taxon>
        <taxon>Magnoliopsida</taxon>
        <taxon>eudicotyledons</taxon>
        <taxon>Gunneridae</taxon>
        <taxon>Pentapetalae</taxon>
        <taxon>rosids</taxon>
        <taxon>fabids</taxon>
        <taxon>Rosales</taxon>
        <taxon>Rosaceae</taxon>
        <taxon>Rosoideae</taxon>
        <taxon>Rosoideae incertae sedis</taxon>
        <taxon>Rubus</taxon>
    </lineage>
</organism>